<evidence type="ECO:0000256" key="3">
    <source>
        <dbReference type="ARBA" id="ARBA00022833"/>
    </source>
</evidence>
<dbReference type="STRING" id="1392247.A0A3N4KV33"/>
<evidence type="ECO:0000256" key="4">
    <source>
        <dbReference type="SAM" id="MobiDB-lite"/>
    </source>
</evidence>
<dbReference type="AlphaFoldDB" id="A0A3N4KV33"/>
<evidence type="ECO:0000313" key="7">
    <source>
        <dbReference type="Proteomes" id="UP000277580"/>
    </source>
</evidence>
<dbReference type="SUPFAM" id="SSF57850">
    <property type="entry name" value="RING/U-box"/>
    <property type="match status" value="4"/>
</dbReference>
<dbReference type="Gene3D" id="2.60.40.10">
    <property type="entry name" value="Immunoglobulins"/>
    <property type="match status" value="1"/>
</dbReference>
<evidence type="ECO:0000313" key="6">
    <source>
        <dbReference type="EMBL" id="RPB13348.1"/>
    </source>
</evidence>
<dbReference type="EMBL" id="ML119123">
    <property type="protein sequence ID" value="RPB13348.1"/>
    <property type="molecule type" value="Genomic_DNA"/>
</dbReference>
<organism evidence="6 7">
    <name type="scientific">Morchella conica CCBAS932</name>
    <dbReference type="NCBI Taxonomy" id="1392247"/>
    <lineage>
        <taxon>Eukaryota</taxon>
        <taxon>Fungi</taxon>
        <taxon>Dikarya</taxon>
        <taxon>Ascomycota</taxon>
        <taxon>Pezizomycotina</taxon>
        <taxon>Pezizomycetes</taxon>
        <taxon>Pezizales</taxon>
        <taxon>Morchellaceae</taxon>
        <taxon>Morchella</taxon>
    </lineage>
</organism>
<feature type="domain" description="ZZ-type" evidence="5">
    <location>
        <begin position="306"/>
        <end position="350"/>
    </location>
</feature>
<feature type="compositionally biased region" description="Pro residues" evidence="4">
    <location>
        <begin position="192"/>
        <end position="202"/>
    </location>
</feature>
<dbReference type="InterPro" id="IPR043145">
    <property type="entry name" value="Znf_ZZ_sf"/>
</dbReference>
<proteinExistence type="predicted"/>
<dbReference type="CDD" id="cd14947">
    <property type="entry name" value="NBR1_like"/>
    <property type="match status" value="1"/>
</dbReference>
<dbReference type="OrthoDB" id="661148at2759"/>
<gene>
    <name evidence="6" type="ORF">P167DRAFT_535061</name>
</gene>
<keyword evidence="3" id="KW-0862">Zinc</keyword>
<feature type="domain" description="ZZ-type" evidence="5">
    <location>
        <begin position="222"/>
        <end position="268"/>
    </location>
</feature>
<accession>A0A3N4KV33</accession>
<dbReference type="Gene3D" id="3.30.60.90">
    <property type="match status" value="4"/>
</dbReference>
<keyword evidence="7" id="KW-1185">Reference proteome</keyword>
<dbReference type="CDD" id="cd02249">
    <property type="entry name" value="ZZ"/>
    <property type="match status" value="1"/>
</dbReference>
<evidence type="ECO:0000256" key="1">
    <source>
        <dbReference type="ARBA" id="ARBA00022723"/>
    </source>
</evidence>
<feature type="region of interest" description="Disordered" evidence="4">
    <location>
        <begin position="758"/>
        <end position="778"/>
    </location>
</feature>
<evidence type="ECO:0000259" key="5">
    <source>
        <dbReference type="SMART" id="SM00291"/>
    </source>
</evidence>
<dbReference type="InParanoid" id="A0A3N4KV33"/>
<keyword evidence="1" id="KW-0479">Metal-binding</keyword>
<dbReference type="GO" id="GO:0008270">
    <property type="term" value="F:zinc ion binding"/>
    <property type="evidence" value="ECO:0007669"/>
    <property type="project" value="UniProtKB-KW"/>
</dbReference>
<feature type="region of interest" description="Disordered" evidence="4">
    <location>
        <begin position="183"/>
        <end position="204"/>
    </location>
</feature>
<dbReference type="InterPro" id="IPR032350">
    <property type="entry name" value="Nbr1_FW"/>
</dbReference>
<name>A0A3N4KV33_9PEZI</name>
<dbReference type="Proteomes" id="UP000277580">
    <property type="component" value="Unassembled WGS sequence"/>
</dbReference>
<feature type="region of interest" description="Disordered" evidence="4">
    <location>
        <begin position="123"/>
        <end position="143"/>
    </location>
</feature>
<dbReference type="SMART" id="SM00291">
    <property type="entry name" value="ZnF_ZZ"/>
    <property type="match status" value="4"/>
</dbReference>
<feature type="compositionally biased region" description="Low complexity" evidence="4">
    <location>
        <begin position="132"/>
        <end position="143"/>
    </location>
</feature>
<reference evidence="6 7" key="1">
    <citation type="journal article" date="2018" name="Nat. Ecol. Evol.">
        <title>Pezizomycetes genomes reveal the molecular basis of ectomycorrhizal truffle lifestyle.</title>
        <authorList>
            <person name="Murat C."/>
            <person name="Payen T."/>
            <person name="Noel B."/>
            <person name="Kuo A."/>
            <person name="Morin E."/>
            <person name="Chen J."/>
            <person name="Kohler A."/>
            <person name="Krizsan K."/>
            <person name="Balestrini R."/>
            <person name="Da Silva C."/>
            <person name="Montanini B."/>
            <person name="Hainaut M."/>
            <person name="Levati E."/>
            <person name="Barry K.W."/>
            <person name="Belfiori B."/>
            <person name="Cichocki N."/>
            <person name="Clum A."/>
            <person name="Dockter R.B."/>
            <person name="Fauchery L."/>
            <person name="Guy J."/>
            <person name="Iotti M."/>
            <person name="Le Tacon F."/>
            <person name="Lindquist E.A."/>
            <person name="Lipzen A."/>
            <person name="Malagnac F."/>
            <person name="Mello A."/>
            <person name="Molinier V."/>
            <person name="Miyauchi S."/>
            <person name="Poulain J."/>
            <person name="Riccioni C."/>
            <person name="Rubini A."/>
            <person name="Sitrit Y."/>
            <person name="Splivallo R."/>
            <person name="Traeger S."/>
            <person name="Wang M."/>
            <person name="Zifcakova L."/>
            <person name="Wipf D."/>
            <person name="Zambonelli A."/>
            <person name="Paolocci F."/>
            <person name="Nowrousian M."/>
            <person name="Ottonello S."/>
            <person name="Baldrian P."/>
            <person name="Spatafora J.W."/>
            <person name="Henrissat B."/>
            <person name="Nagy L.G."/>
            <person name="Aury J.M."/>
            <person name="Wincker P."/>
            <person name="Grigoriev I.V."/>
            <person name="Bonfante P."/>
            <person name="Martin F.M."/>
        </authorList>
    </citation>
    <scope>NUCLEOTIDE SEQUENCE [LARGE SCALE GENOMIC DNA]</scope>
    <source>
        <strain evidence="6 7">CCBAS932</strain>
    </source>
</reference>
<dbReference type="PANTHER" id="PTHR20930:SF0">
    <property type="entry name" value="PROTEIN ILRUN"/>
    <property type="match status" value="1"/>
</dbReference>
<evidence type="ECO:0000256" key="2">
    <source>
        <dbReference type="ARBA" id="ARBA00022771"/>
    </source>
</evidence>
<feature type="domain" description="ZZ-type" evidence="5">
    <location>
        <begin position="441"/>
        <end position="494"/>
    </location>
</feature>
<dbReference type="PANTHER" id="PTHR20930">
    <property type="entry name" value="OVARIAN CARCINOMA ANTIGEN CA125-RELATED"/>
    <property type="match status" value="1"/>
</dbReference>
<dbReference type="Pfam" id="PF00569">
    <property type="entry name" value="ZZ"/>
    <property type="match status" value="1"/>
</dbReference>
<keyword evidence="2" id="KW-0863">Zinc-finger</keyword>
<feature type="domain" description="ZZ-type" evidence="5">
    <location>
        <begin position="376"/>
        <end position="421"/>
    </location>
</feature>
<dbReference type="InterPro" id="IPR000433">
    <property type="entry name" value="Znf_ZZ"/>
</dbReference>
<dbReference type="InterPro" id="IPR013783">
    <property type="entry name" value="Ig-like_fold"/>
</dbReference>
<protein>
    <recommendedName>
        <fullName evidence="5">ZZ-type domain-containing protein</fullName>
    </recommendedName>
</protein>
<dbReference type="Pfam" id="PF16158">
    <property type="entry name" value="N_BRCA1_IG"/>
    <property type="match status" value="1"/>
</dbReference>
<sequence length="811" mass="89003">MASHSTLPPDTLITAKVTIGNQTRRFKLALRDLGANVLPHKLRELLVIPDDQTVVFERYSDSAGSYVILDPKNPAVYKQLYRAAKAKLKLRFKATIIYQGAEESVVSGGSSFVTTEIRPSPPAYRSTTSLVSPPAVATPEPATPASVEVSPAQLDRAVADAVSSFLNGEEYLAKLRETVREEVEKHEKEAPVPAPFSAPEPAPSVVSPPSVVSEVLDIKSPAFTYAIFCDSCEGNIYDVHYHCGICDKGDYDLCQACVGRGTHCKDSSHWLIKRTLTGGTIVSSVTESIKAKVPEPAVEEKEEEEHELTRTCNCCIVVLPEKEFVSCVQCSDYDLCISCHVAGKHGHHPRHEFVPATPETKLSAFQTSLLSPGRNFCHFARCDGCDGKIYGVRHKCMSCPDWDYCSKCIVTAPLNHHGHRFVPIYDPLPTMDVNTRRNTAKHYGVYCDGPLCADKHRRSWIDGDRYKCAVCPDTDFCASCEASPINTHNATHPLIKLKSPIRNVHVTTLEPDSQNSRVMGDGHYNPPASTSNAATQVQTVVDVKPTEEYVPAPESSVGEPEHIEHVEEEKEKPEEPLQANFISEVIQDGAIMVAGSNFSQTWQLVNSGPTCWPAGVQPQFTAGDYMFEPESINATKIEHDVAFGETVSFTVNLKAPLHANRRHISYWRLTAPDGTRFGSKLWCDIQVVEAPKIEEPKVEEPKQVEPEAFEDVVDSSQASSQMIFPRLPVESPVASVEDLSSASSAKIEVDAVSVPAVSVTSGDTRSLPEDSDDGLDINSIADDLDSFLTDDEYDVLDASDEEAFQECERVL</sequence>
<dbReference type="CDD" id="cd02340">
    <property type="entry name" value="ZZ_NBR1_like"/>
    <property type="match status" value="1"/>
</dbReference>